<dbReference type="EMBL" id="JADKRP010000001">
    <property type="protein sequence ID" value="MBF4629782.1"/>
    <property type="molecule type" value="Genomic_DNA"/>
</dbReference>
<dbReference type="RefSeq" id="WP_194674047.1">
    <property type="nucleotide sequence ID" value="NZ_JADKRP010000001.1"/>
</dbReference>
<gene>
    <name evidence="2" type="ORF">ITJ42_00960</name>
</gene>
<organism evidence="2 3">
    <name type="scientific">Clavibacter phaseoli</name>
    <dbReference type="NCBI Taxonomy" id="1734031"/>
    <lineage>
        <taxon>Bacteria</taxon>
        <taxon>Bacillati</taxon>
        <taxon>Actinomycetota</taxon>
        <taxon>Actinomycetes</taxon>
        <taxon>Micrococcales</taxon>
        <taxon>Microbacteriaceae</taxon>
        <taxon>Clavibacter</taxon>
    </lineage>
</organism>
<reference evidence="2 3" key="1">
    <citation type="submission" date="2020-10" db="EMBL/GenBank/DDBJ databases">
        <title>Draft genome sequences of plant-associated actinobacteria.</title>
        <authorList>
            <person name="Tarlachkov S.V."/>
            <person name="Starodumova I.P."/>
            <person name="Dorofeeva L.V."/>
            <person name="Prisyazhnaya N.V."/>
            <person name="Roubtsova T.V."/>
            <person name="Chizhov V.N."/>
            <person name="Nadler S.A."/>
            <person name="Subbotin S.A."/>
            <person name="Evtushenko L.I."/>
        </authorList>
    </citation>
    <scope>NUCLEOTIDE SEQUENCE [LARGE SCALE GENOMIC DNA]</scope>
    <source>
        <strain evidence="2 3">VKM Ac-2886</strain>
    </source>
</reference>
<comment type="caution">
    <text evidence="2">The sequence shown here is derived from an EMBL/GenBank/DDBJ whole genome shotgun (WGS) entry which is preliminary data.</text>
</comment>
<keyword evidence="1" id="KW-0732">Signal</keyword>
<proteinExistence type="predicted"/>
<dbReference type="Proteomes" id="UP000634579">
    <property type="component" value="Unassembled WGS sequence"/>
</dbReference>
<name>A0A8I0S5D5_9MICO</name>
<protein>
    <submittedName>
        <fullName evidence="2">Uncharacterized protein</fullName>
    </submittedName>
</protein>
<evidence type="ECO:0000313" key="3">
    <source>
        <dbReference type="Proteomes" id="UP000634579"/>
    </source>
</evidence>
<dbReference type="AlphaFoldDB" id="A0A8I0S5D5"/>
<feature type="chain" id="PRO_5038997585" evidence="1">
    <location>
        <begin position="22"/>
        <end position="270"/>
    </location>
</feature>
<evidence type="ECO:0000313" key="2">
    <source>
        <dbReference type="EMBL" id="MBF4629782.1"/>
    </source>
</evidence>
<accession>A0A8I0S5D5</accession>
<sequence length="270" mass="29488">MHRSIPALALAAALALGGTLAGPVGIDPASADLGPGAVFYSVPWGDGLVTRFAPEGSEPFLDYASFDQWAGAGYPTPVRAGAPRYLKQPWSDVVFGQADVGGEVFETELVFEEFARAGYPRTVDRLPEVAQIVKYATSDELIVTVSRHRSDAFESRKLTFRQWSGYGFPQPLEYFMEYGIQKLSWSDAVAIVVADEGIVRPDPREYALQFGEWQNRGYPTPAVVRSFAGDRFCQTPGDDEVRYVGLAAPEGFGMSFLQWVGAGSPRPEDC</sequence>
<evidence type="ECO:0000256" key="1">
    <source>
        <dbReference type="SAM" id="SignalP"/>
    </source>
</evidence>
<feature type="signal peptide" evidence="1">
    <location>
        <begin position="1"/>
        <end position="21"/>
    </location>
</feature>
<keyword evidence="3" id="KW-1185">Reference proteome</keyword>